<feature type="compositionally biased region" description="Basic and acidic residues" evidence="1">
    <location>
        <begin position="78"/>
        <end position="88"/>
    </location>
</feature>
<evidence type="ECO:0000256" key="1">
    <source>
        <dbReference type="SAM" id="MobiDB-lite"/>
    </source>
</evidence>
<dbReference type="EMBL" id="FNHG01000003">
    <property type="protein sequence ID" value="SDL95202.1"/>
    <property type="molecule type" value="Genomic_DNA"/>
</dbReference>
<evidence type="ECO:0000313" key="3">
    <source>
        <dbReference type="Proteomes" id="UP000199759"/>
    </source>
</evidence>
<dbReference type="AlphaFoldDB" id="A0A1G9P8K7"/>
<reference evidence="2 3" key="1">
    <citation type="submission" date="2016-10" db="EMBL/GenBank/DDBJ databases">
        <authorList>
            <person name="de Groot N.N."/>
        </authorList>
    </citation>
    <scope>NUCLEOTIDE SEQUENCE [LARGE SCALE GENOMIC DNA]</scope>
    <source>
        <strain evidence="2 3">DSM 16077</strain>
    </source>
</reference>
<keyword evidence="3" id="KW-1185">Reference proteome</keyword>
<name>A0A1G9P8K7_9PROT</name>
<feature type="region of interest" description="Disordered" evidence="1">
    <location>
        <begin position="74"/>
        <end position="100"/>
    </location>
</feature>
<sequence>MAGAKLAVRIEQVEPAFARRGGDQTERCGIRIGQEGEGRRAALDTDKGRSDQDFAIGGFDRCGLFDRLFRRRATGGQRAERRCYKERSPQGPRTAKVRPG</sequence>
<protein>
    <submittedName>
        <fullName evidence="2">Uncharacterized protein</fullName>
    </submittedName>
</protein>
<evidence type="ECO:0000313" key="2">
    <source>
        <dbReference type="EMBL" id="SDL95202.1"/>
    </source>
</evidence>
<accession>A0A1G9P8K7</accession>
<proteinExistence type="predicted"/>
<organism evidence="2 3">
    <name type="scientific">Maricaulis salignorans</name>
    <dbReference type="NCBI Taxonomy" id="144026"/>
    <lineage>
        <taxon>Bacteria</taxon>
        <taxon>Pseudomonadati</taxon>
        <taxon>Pseudomonadota</taxon>
        <taxon>Alphaproteobacteria</taxon>
        <taxon>Maricaulales</taxon>
        <taxon>Maricaulaceae</taxon>
        <taxon>Maricaulis</taxon>
    </lineage>
</organism>
<dbReference type="Proteomes" id="UP000199759">
    <property type="component" value="Unassembled WGS sequence"/>
</dbReference>
<gene>
    <name evidence="2" type="ORF">SAMN04488568_103151</name>
</gene>